<evidence type="ECO:0000259" key="2">
    <source>
        <dbReference type="Pfam" id="PF13635"/>
    </source>
</evidence>
<dbReference type="RefSeq" id="WP_038589806.1">
    <property type="nucleotide sequence ID" value="NZ_CP009211.1"/>
</dbReference>
<evidence type="ECO:0000313" key="4">
    <source>
        <dbReference type="Proteomes" id="UP000028780"/>
    </source>
</evidence>
<dbReference type="Pfam" id="PF13173">
    <property type="entry name" value="AAA_14"/>
    <property type="match status" value="1"/>
</dbReference>
<dbReference type="InterPro" id="IPR041682">
    <property type="entry name" value="AAA_14"/>
</dbReference>
<accession>A0A076NFM3</accession>
<keyword evidence="4" id="KW-1185">Reference proteome</keyword>
<protein>
    <submittedName>
        <fullName evidence="3">ATPase AAA</fullName>
    </submittedName>
</protein>
<proteinExistence type="predicted"/>
<dbReference type="OrthoDB" id="128089at2"/>
<dbReference type="Proteomes" id="UP000028780">
    <property type="component" value="Chromosome"/>
</dbReference>
<organism evidence="3 4">
    <name type="scientific">Corynebacterium imitans</name>
    <dbReference type="NCBI Taxonomy" id="156978"/>
    <lineage>
        <taxon>Bacteria</taxon>
        <taxon>Bacillati</taxon>
        <taxon>Actinomycetota</taxon>
        <taxon>Actinomycetes</taxon>
        <taxon>Mycobacteriales</taxon>
        <taxon>Corynebacteriaceae</taxon>
        <taxon>Corynebacterium</taxon>
    </lineage>
</organism>
<feature type="domain" description="DUF4143" evidence="2">
    <location>
        <begin position="202"/>
        <end position="360"/>
    </location>
</feature>
<dbReference type="eggNOG" id="COG1373">
    <property type="taxonomic scope" value="Bacteria"/>
</dbReference>
<name>A0A076NFM3_9CORY</name>
<sequence length="417" mass="45190">MQYFSRFADQVLEDSLQFMGGVLLEGPRACGKTSTALQKAASSVRLDRSPELITLAELNPAALLDGPTPRLIDEWQLAPSLWNAIRHEIDDRQGRGEFILSGSAAPADDTTRHSGAGRFARLRMRPMSLAEIGASTNQVSLAALQPGVGVNGASKLTYKGMAEQAVRGGWPGLLGASTQQAVMFNRSYLDNVFDVEVPESVGTRHNQLHIRRTLESVARNISGEATMKTLAADVSSDATTVDPKTVSTYLQALTRIFILDELQPWSVALRSKSRLRTSPKLHLADPSLACAALGIGVDRLANDPEFFGQIFESMVIRDLRAASALQHGHVYHYRDNTGLEVDAIIEYPEDGKWGACEVKLGASQIPQAEANLIKLRDERVDTNKVGSPAYLAIITATEYAYTLPSGVHVIPLGTLTA</sequence>
<dbReference type="PANTHER" id="PTHR43566">
    <property type="entry name" value="CONSERVED PROTEIN"/>
    <property type="match status" value="1"/>
</dbReference>
<dbReference type="Pfam" id="PF13635">
    <property type="entry name" value="DUF4143"/>
    <property type="match status" value="1"/>
</dbReference>
<dbReference type="KEGG" id="cii:CIMIT_04680"/>
<dbReference type="STRING" id="156978.CIMIT_04680"/>
<evidence type="ECO:0000259" key="1">
    <source>
        <dbReference type="Pfam" id="PF13173"/>
    </source>
</evidence>
<feature type="domain" description="AAA" evidence="1">
    <location>
        <begin position="22"/>
        <end position="132"/>
    </location>
</feature>
<dbReference type="AlphaFoldDB" id="A0A076NFM3"/>
<reference evidence="3 4" key="1">
    <citation type="submission" date="2014-08" db="EMBL/GenBank/DDBJ databases">
        <title>Complete genome sequence of Corynebacterium imitans DSM 44264, isolated from a five-month-old boy with suspected pharyngeal diphtheria.</title>
        <authorList>
            <person name="Mollmann S."/>
            <person name="Albersmeier A."/>
            <person name="Ruckert C."/>
            <person name="Tauch A."/>
        </authorList>
    </citation>
    <scope>NUCLEOTIDE SEQUENCE [LARGE SCALE GENOMIC DNA]</scope>
    <source>
        <strain evidence="3 4">DSM 44264</strain>
    </source>
</reference>
<dbReference type="InterPro" id="IPR027417">
    <property type="entry name" value="P-loop_NTPase"/>
</dbReference>
<dbReference type="SUPFAM" id="SSF52540">
    <property type="entry name" value="P-loop containing nucleoside triphosphate hydrolases"/>
    <property type="match status" value="1"/>
</dbReference>
<evidence type="ECO:0000313" key="3">
    <source>
        <dbReference type="EMBL" id="AIJ33284.1"/>
    </source>
</evidence>
<dbReference type="HOGENOM" id="CLU_041527_4_1_11"/>
<dbReference type="EMBL" id="CP009211">
    <property type="protein sequence ID" value="AIJ33284.1"/>
    <property type="molecule type" value="Genomic_DNA"/>
</dbReference>
<dbReference type="PANTHER" id="PTHR43566:SF2">
    <property type="entry name" value="DUF4143 DOMAIN-CONTAINING PROTEIN"/>
    <property type="match status" value="1"/>
</dbReference>
<gene>
    <name evidence="3" type="ORF">CIMIT_04680</name>
</gene>
<dbReference type="InterPro" id="IPR025420">
    <property type="entry name" value="DUF4143"/>
</dbReference>